<evidence type="ECO:0000256" key="4">
    <source>
        <dbReference type="ARBA" id="ARBA00022692"/>
    </source>
</evidence>
<feature type="domain" description="PHD-type" evidence="14">
    <location>
        <begin position="2"/>
        <end position="54"/>
    </location>
</feature>
<keyword evidence="7 11" id="KW-0863">Zinc-finger</keyword>
<keyword evidence="12" id="KW-0175">Coiled coil</keyword>
<protein>
    <submittedName>
        <fullName evidence="16">(apollo) hypothetical protein</fullName>
    </submittedName>
</protein>
<dbReference type="Proteomes" id="UP000691718">
    <property type="component" value="Unassembled WGS sequence"/>
</dbReference>
<evidence type="ECO:0000256" key="2">
    <source>
        <dbReference type="ARBA" id="ARBA00007104"/>
    </source>
</evidence>
<dbReference type="PANTHER" id="PTHR22811">
    <property type="entry name" value="TRANSMEMBRANE EMP24 DOMAIN-CONTAINING PROTEIN"/>
    <property type="match status" value="1"/>
</dbReference>
<dbReference type="InterPro" id="IPR019786">
    <property type="entry name" value="Zinc_finger_PHD-type_CS"/>
</dbReference>
<dbReference type="AlphaFoldDB" id="A0A8S3XC83"/>
<dbReference type="CDD" id="cd15489">
    <property type="entry name" value="PHD_SF"/>
    <property type="match status" value="1"/>
</dbReference>
<evidence type="ECO:0000256" key="10">
    <source>
        <dbReference type="ARBA" id="ARBA00023136"/>
    </source>
</evidence>
<dbReference type="SMART" id="SM01190">
    <property type="entry name" value="EMP24_GP25L"/>
    <property type="match status" value="1"/>
</dbReference>
<gene>
    <name evidence="16" type="ORF">PAPOLLO_LOCUS15625</name>
</gene>
<comment type="caution">
    <text evidence="16">The sequence shown here is derived from an EMBL/GenBank/DDBJ whole genome shotgun (WGS) entry which is preliminary data.</text>
</comment>
<dbReference type="GO" id="GO:0016020">
    <property type="term" value="C:membrane"/>
    <property type="evidence" value="ECO:0007669"/>
    <property type="project" value="UniProtKB-SubCell"/>
</dbReference>
<organism evidence="16 17">
    <name type="scientific">Parnassius apollo</name>
    <name type="common">Apollo butterfly</name>
    <name type="synonym">Papilio apollo</name>
    <dbReference type="NCBI Taxonomy" id="110799"/>
    <lineage>
        <taxon>Eukaryota</taxon>
        <taxon>Metazoa</taxon>
        <taxon>Ecdysozoa</taxon>
        <taxon>Arthropoda</taxon>
        <taxon>Hexapoda</taxon>
        <taxon>Insecta</taxon>
        <taxon>Pterygota</taxon>
        <taxon>Neoptera</taxon>
        <taxon>Endopterygota</taxon>
        <taxon>Lepidoptera</taxon>
        <taxon>Glossata</taxon>
        <taxon>Ditrysia</taxon>
        <taxon>Papilionoidea</taxon>
        <taxon>Papilionidae</taxon>
        <taxon>Parnassiinae</taxon>
        <taxon>Parnassini</taxon>
        <taxon>Parnassius</taxon>
        <taxon>Parnassius</taxon>
    </lineage>
</organism>
<dbReference type="GO" id="GO:0008270">
    <property type="term" value="F:zinc ion binding"/>
    <property type="evidence" value="ECO:0007669"/>
    <property type="project" value="UniProtKB-KW"/>
</dbReference>
<proteinExistence type="inferred from homology"/>
<dbReference type="InterPro" id="IPR009038">
    <property type="entry name" value="GOLD_dom"/>
</dbReference>
<feature type="coiled-coil region" evidence="12">
    <location>
        <begin position="78"/>
        <end position="166"/>
    </location>
</feature>
<keyword evidence="5" id="KW-0479">Metal-binding</keyword>
<evidence type="ECO:0000256" key="8">
    <source>
        <dbReference type="ARBA" id="ARBA00022833"/>
    </source>
</evidence>
<dbReference type="PROSITE" id="PS01359">
    <property type="entry name" value="ZF_PHD_1"/>
    <property type="match status" value="1"/>
</dbReference>
<keyword evidence="17" id="KW-1185">Reference proteome</keyword>
<evidence type="ECO:0000256" key="1">
    <source>
        <dbReference type="ARBA" id="ARBA00004479"/>
    </source>
</evidence>
<dbReference type="Pfam" id="PF01105">
    <property type="entry name" value="EMP24_GP25L"/>
    <property type="match status" value="1"/>
</dbReference>
<dbReference type="PROSITE" id="PS50866">
    <property type="entry name" value="GOLD"/>
    <property type="match status" value="1"/>
</dbReference>
<name>A0A8S3XC83_PARAO</name>
<evidence type="ECO:0000259" key="15">
    <source>
        <dbReference type="PROSITE" id="PS50866"/>
    </source>
</evidence>
<evidence type="ECO:0000256" key="5">
    <source>
        <dbReference type="ARBA" id="ARBA00022723"/>
    </source>
</evidence>
<reference evidence="16" key="1">
    <citation type="submission" date="2021-04" db="EMBL/GenBank/DDBJ databases">
        <authorList>
            <person name="Tunstrom K."/>
        </authorList>
    </citation>
    <scope>NUCLEOTIDE SEQUENCE</scope>
</reference>
<feature type="domain" description="GOLD" evidence="15">
    <location>
        <begin position="235"/>
        <end position="317"/>
    </location>
</feature>
<sequence>MAVKCSACGKYMSSQDGANVTCTKCNKQLHRACVGIPVGALLMPSWACPECKLKEKRCNKDTTPIKPATITVANSSEVSNLGEELRCFREEMRQTREEFRTFREELQDIRNLVSKCDARLDKLENTVQTILESQEQYGSQGFKIEILKLESTVNQLQADLNDRDQELLANDVELSGIPEESGENPTHLVLSVVTKLGVHLEEKELVHFSTSPGPWYENLPAVTMDYKVHIDAGKEDCYFQYVQPGATFYASYQVLKGGDGMCGFAVRHPNGKIVHPYEWRQSAEYADQTSSGGYYAVCIDNQFSRFAGKLVNLYLSVIRYDMWEKYAKEVEELDMNIKNFTHSIQFVERNINDILQYQYHSRARESRDYNLLQDNNAYVLRWSFIQILAIAATGTLQVYFVRKLFEVKDNSSKTRI</sequence>
<dbReference type="InterPro" id="IPR015720">
    <property type="entry name" value="Emp24-like"/>
</dbReference>
<evidence type="ECO:0000256" key="12">
    <source>
        <dbReference type="SAM" id="Coils"/>
    </source>
</evidence>
<dbReference type="PROSITE" id="PS50016">
    <property type="entry name" value="ZF_PHD_2"/>
    <property type="match status" value="1"/>
</dbReference>
<comment type="subcellular location">
    <subcellularLocation>
        <location evidence="1">Membrane</location>
        <topology evidence="1">Single-pass type I membrane protein</topology>
    </subcellularLocation>
</comment>
<evidence type="ECO:0000256" key="9">
    <source>
        <dbReference type="ARBA" id="ARBA00022989"/>
    </source>
</evidence>
<keyword evidence="8" id="KW-0862">Zinc</keyword>
<dbReference type="Pfam" id="PF00628">
    <property type="entry name" value="PHD"/>
    <property type="match status" value="1"/>
</dbReference>
<evidence type="ECO:0000313" key="17">
    <source>
        <dbReference type="Proteomes" id="UP000691718"/>
    </source>
</evidence>
<accession>A0A8S3XC83</accession>
<dbReference type="OrthoDB" id="10037706at2759"/>
<evidence type="ECO:0000256" key="7">
    <source>
        <dbReference type="ARBA" id="ARBA00022771"/>
    </source>
</evidence>
<evidence type="ECO:0000256" key="13">
    <source>
        <dbReference type="SAM" id="Phobius"/>
    </source>
</evidence>
<dbReference type="EMBL" id="CAJQZP010001037">
    <property type="protein sequence ID" value="CAG5011620.1"/>
    <property type="molecule type" value="Genomic_DNA"/>
</dbReference>
<dbReference type="SMART" id="SM00249">
    <property type="entry name" value="PHD"/>
    <property type="match status" value="1"/>
</dbReference>
<evidence type="ECO:0000256" key="11">
    <source>
        <dbReference type="PROSITE-ProRule" id="PRU00146"/>
    </source>
</evidence>
<evidence type="ECO:0000256" key="6">
    <source>
        <dbReference type="ARBA" id="ARBA00022729"/>
    </source>
</evidence>
<comment type="similarity">
    <text evidence="2">Belongs to the EMP24/GP25L family.</text>
</comment>
<evidence type="ECO:0000259" key="14">
    <source>
        <dbReference type="PROSITE" id="PS50016"/>
    </source>
</evidence>
<evidence type="ECO:0000313" key="16">
    <source>
        <dbReference type="EMBL" id="CAG5011620.1"/>
    </source>
</evidence>
<keyword evidence="4 13" id="KW-0812">Transmembrane</keyword>
<evidence type="ECO:0000256" key="3">
    <source>
        <dbReference type="ARBA" id="ARBA00022473"/>
    </source>
</evidence>
<keyword evidence="10 13" id="KW-0472">Membrane</keyword>
<keyword evidence="3" id="KW-0217">Developmental protein</keyword>
<keyword evidence="9 13" id="KW-1133">Transmembrane helix</keyword>
<feature type="transmembrane region" description="Helical" evidence="13">
    <location>
        <begin position="379"/>
        <end position="401"/>
    </location>
</feature>
<dbReference type="InterPro" id="IPR001965">
    <property type="entry name" value="Znf_PHD"/>
</dbReference>
<keyword evidence="6" id="KW-0732">Signal</keyword>
<dbReference type="InterPro" id="IPR019787">
    <property type="entry name" value="Znf_PHD-finger"/>
</dbReference>